<dbReference type="EMBL" id="GBXM01098428">
    <property type="protein sequence ID" value="JAH10149.1"/>
    <property type="molecule type" value="Transcribed_RNA"/>
</dbReference>
<reference evidence="1" key="2">
    <citation type="journal article" date="2015" name="Fish Shellfish Immunol.">
        <title>Early steps in the European eel (Anguilla anguilla)-Vibrio vulnificus interaction in the gills: Role of the RtxA13 toxin.</title>
        <authorList>
            <person name="Callol A."/>
            <person name="Pajuelo D."/>
            <person name="Ebbesson L."/>
            <person name="Teles M."/>
            <person name="MacKenzie S."/>
            <person name="Amaro C."/>
        </authorList>
    </citation>
    <scope>NUCLEOTIDE SEQUENCE</scope>
</reference>
<evidence type="ECO:0000313" key="1">
    <source>
        <dbReference type="EMBL" id="JAH10149.1"/>
    </source>
</evidence>
<organism evidence="1">
    <name type="scientific">Anguilla anguilla</name>
    <name type="common">European freshwater eel</name>
    <name type="synonym">Muraena anguilla</name>
    <dbReference type="NCBI Taxonomy" id="7936"/>
    <lineage>
        <taxon>Eukaryota</taxon>
        <taxon>Metazoa</taxon>
        <taxon>Chordata</taxon>
        <taxon>Craniata</taxon>
        <taxon>Vertebrata</taxon>
        <taxon>Euteleostomi</taxon>
        <taxon>Actinopterygii</taxon>
        <taxon>Neopterygii</taxon>
        <taxon>Teleostei</taxon>
        <taxon>Anguilliformes</taxon>
        <taxon>Anguillidae</taxon>
        <taxon>Anguilla</taxon>
    </lineage>
</organism>
<name>A0A0E9Q065_ANGAN</name>
<protein>
    <submittedName>
        <fullName evidence="1">Uncharacterized protein</fullName>
    </submittedName>
</protein>
<dbReference type="AlphaFoldDB" id="A0A0E9Q065"/>
<proteinExistence type="predicted"/>
<sequence>MMAEKSNEFILMGSMPCTRLVQYLDLWVTHLGL</sequence>
<accession>A0A0E9Q065</accession>
<reference evidence="1" key="1">
    <citation type="submission" date="2014-11" db="EMBL/GenBank/DDBJ databases">
        <authorList>
            <person name="Amaro Gonzalez C."/>
        </authorList>
    </citation>
    <scope>NUCLEOTIDE SEQUENCE</scope>
</reference>